<dbReference type="Gene3D" id="2.60.40.10">
    <property type="entry name" value="Immunoglobulins"/>
    <property type="match status" value="1"/>
</dbReference>
<evidence type="ECO:0000313" key="3">
    <source>
        <dbReference type="Proteomes" id="UP001224122"/>
    </source>
</evidence>
<protein>
    <submittedName>
        <fullName evidence="2">Fibronectin type 3 domain-containing protein</fullName>
    </submittedName>
</protein>
<dbReference type="RefSeq" id="WP_307405217.1">
    <property type="nucleotide sequence ID" value="NZ_JAUSTW010000002.1"/>
</dbReference>
<feature type="domain" description="Fibronectin type-III" evidence="1">
    <location>
        <begin position="16"/>
        <end position="102"/>
    </location>
</feature>
<accession>A0ABT9XQX0</accession>
<evidence type="ECO:0000313" key="2">
    <source>
        <dbReference type="EMBL" id="MDQ0197950.1"/>
    </source>
</evidence>
<reference evidence="2 3" key="1">
    <citation type="submission" date="2023-07" db="EMBL/GenBank/DDBJ databases">
        <title>Genomic Encyclopedia of Type Strains, Phase IV (KMG-IV): sequencing the most valuable type-strain genomes for metagenomic binning, comparative biology and taxonomic classification.</title>
        <authorList>
            <person name="Goeker M."/>
        </authorList>
    </citation>
    <scope>NUCLEOTIDE SEQUENCE [LARGE SCALE GENOMIC DNA]</scope>
    <source>
        <strain evidence="2 3">DSM 27594</strain>
    </source>
</reference>
<name>A0ABT9XQX0_9BACI</name>
<dbReference type="InterPro" id="IPR036116">
    <property type="entry name" value="FN3_sf"/>
</dbReference>
<gene>
    <name evidence="2" type="ORF">J2S10_001091</name>
</gene>
<evidence type="ECO:0000259" key="1">
    <source>
        <dbReference type="PROSITE" id="PS50853"/>
    </source>
</evidence>
<dbReference type="CDD" id="cd00063">
    <property type="entry name" value="FN3"/>
    <property type="match status" value="1"/>
</dbReference>
<proteinExistence type="predicted"/>
<sequence length="104" mass="11657">MINLGSKLEWQNGSMAPGGLVIDPMPSCGIKLSWDPVLGADRYYIYRSTGRGLEKYLTNVGEPSFQDVNVDPGVWYYYKVTAFIDGQESNPSIEVYALTEEVKR</sequence>
<dbReference type="SUPFAM" id="SSF49265">
    <property type="entry name" value="Fibronectin type III"/>
    <property type="match status" value="1"/>
</dbReference>
<dbReference type="Proteomes" id="UP001224122">
    <property type="component" value="Unassembled WGS sequence"/>
</dbReference>
<dbReference type="PROSITE" id="PS50853">
    <property type="entry name" value="FN3"/>
    <property type="match status" value="1"/>
</dbReference>
<dbReference type="InterPro" id="IPR013783">
    <property type="entry name" value="Ig-like_fold"/>
</dbReference>
<organism evidence="2 3">
    <name type="scientific">Neobacillus ginsengisoli</name>
    <dbReference type="NCBI Taxonomy" id="904295"/>
    <lineage>
        <taxon>Bacteria</taxon>
        <taxon>Bacillati</taxon>
        <taxon>Bacillota</taxon>
        <taxon>Bacilli</taxon>
        <taxon>Bacillales</taxon>
        <taxon>Bacillaceae</taxon>
        <taxon>Neobacillus</taxon>
    </lineage>
</organism>
<keyword evidence="3" id="KW-1185">Reference proteome</keyword>
<dbReference type="InterPro" id="IPR003961">
    <property type="entry name" value="FN3_dom"/>
</dbReference>
<dbReference type="EMBL" id="JAUSTW010000002">
    <property type="protein sequence ID" value="MDQ0197950.1"/>
    <property type="molecule type" value="Genomic_DNA"/>
</dbReference>
<comment type="caution">
    <text evidence="2">The sequence shown here is derived from an EMBL/GenBank/DDBJ whole genome shotgun (WGS) entry which is preliminary data.</text>
</comment>